<dbReference type="GO" id="GO:0005739">
    <property type="term" value="C:mitochondrion"/>
    <property type="evidence" value="ECO:0007669"/>
    <property type="project" value="UniProtKB-SubCell"/>
</dbReference>
<dbReference type="InterPro" id="IPR002300">
    <property type="entry name" value="aa-tRNA-synth_Ia"/>
</dbReference>
<dbReference type="InterPro" id="IPR013155">
    <property type="entry name" value="M/V/L/I-tRNA-synth_anticd-bd"/>
</dbReference>
<evidence type="ECO:0000313" key="15">
    <source>
        <dbReference type="EMBL" id="PKS08286.1"/>
    </source>
</evidence>
<dbReference type="InterPro" id="IPR050081">
    <property type="entry name" value="Ile-tRNA_ligase"/>
</dbReference>
<evidence type="ECO:0000313" key="16">
    <source>
        <dbReference type="Proteomes" id="UP000233524"/>
    </source>
</evidence>
<evidence type="ECO:0000256" key="3">
    <source>
        <dbReference type="ARBA" id="ARBA00013165"/>
    </source>
</evidence>
<evidence type="ECO:0000256" key="10">
    <source>
        <dbReference type="ARBA" id="ARBA00048359"/>
    </source>
</evidence>
<dbReference type="SUPFAM" id="SSF50677">
    <property type="entry name" value="ValRS/IleRS/LeuRS editing domain"/>
    <property type="match status" value="1"/>
</dbReference>
<accession>A0A2N3N776</accession>
<dbReference type="FunCoup" id="A0A2N3N776">
    <property type="interactions" value="711"/>
</dbReference>
<evidence type="ECO:0000256" key="9">
    <source>
        <dbReference type="ARBA" id="ARBA00032665"/>
    </source>
</evidence>
<evidence type="ECO:0000259" key="13">
    <source>
        <dbReference type="Pfam" id="PF00133"/>
    </source>
</evidence>
<evidence type="ECO:0000256" key="12">
    <source>
        <dbReference type="RuleBase" id="RU363035"/>
    </source>
</evidence>
<dbReference type="NCBIfam" id="TIGR00392">
    <property type="entry name" value="ileS"/>
    <property type="match status" value="1"/>
</dbReference>
<keyword evidence="6 12" id="KW-0067">ATP-binding</keyword>
<evidence type="ECO:0000256" key="5">
    <source>
        <dbReference type="ARBA" id="ARBA00022741"/>
    </source>
</evidence>
<dbReference type="GO" id="GO:0032543">
    <property type="term" value="P:mitochondrial translation"/>
    <property type="evidence" value="ECO:0007669"/>
    <property type="project" value="TreeGrafter"/>
</dbReference>
<dbReference type="InterPro" id="IPR014729">
    <property type="entry name" value="Rossmann-like_a/b/a_fold"/>
</dbReference>
<protein>
    <recommendedName>
        <fullName evidence="11">Isoleucine--tRNA ligase, mitochondrial</fullName>
        <ecNumber evidence="3">6.1.1.5</ecNumber>
    </recommendedName>
    <alternativeName>
        <fullName evidence="9">Isoleucyl-tRNA synthetase</fullName>
    </alternativeName>
</protein>
<dbReference type="PANTHER" id="PTHR42765">
    <property type="entry name" value="SOLEUCYL-TRNA SYNTHETASE"/>
    <property type="match status" value="1"/>
</dbReference>
<feature type="domain" description="Methionyl/Valyl/Leucyl/Isoleucyl-tRNA synthetase anticodon-binding" evidence="14">
    <location>
        <begin position="704"/>
        <end position="856"/>
    </location>
</feature>
<dbReference type="Pfam" id="PF00133">
    <property type="entry name" value="tRNA-synt_1"/>
    <property type="match status" value="1"/>
</dbReference>
<dbReference type="Proteomes" id="UP000233524">
    <property type="component" value="Unassembled WGS sequence"/>
</dbReference>
<dbReference type="PROSITE" id="PS00178">
    <property type="entry name" value="AA_TRNA_LIGASE_I"/>
    <property type="match status" value="1"/>
</dbReference>
<evidence type="ECO:0000256" key="2">
    <source>
        <dbReference type="ARBA" id="ARBA00005594"/>
    </source>
</evidence>
<evidence type="ECO:0000256" key="8">
    <source>
        <dbReference type="ARBA" id="ARBA00023146"/>
    </source>
</evidence>
<evidence type="ECO:0000256" key="6">
    <source>
        <dbReference type="ARBA" id="ARBA00022840"/>
    </source>
</evidence>
<dbReference type="SUPFAM" id="SSF47323">
    <property type="entry name" value="Anticodon-binding domain of a subclass of class I aminoacyl-tRNA synthetases"/>
    <property type="match status" value="1"/>
</dbReference>
<reference evidence="15 16" key="1">
    <citation type="journal article" date="2017" name="G3 (Bethesda)">
        <title>First Draft Genome Sequence of the Pathogenic Fungus Lomentospora prolificans (Formerly Scedosporium prolificans).</title>
        <authorList>
            <person name="Luo R."/>
            <person name="Zimin A."/>
            <person name="Workman R."/>
            <person name="Fan Y."/>
            <person name="Pertea G."/>
            <person name="Grossman N."/>
            <person name="Wear M.P."/>
            <person name="Jia B."/>
            <person name="Miller H."/>
            <person name="Casadevall A."/>
            <person name="Timp W."/>
            <person name="Zhang S.X."/>
            <person name="Salzberg S.L."/>
        </authorList>
    </citation>
    <scope>NUCLEOTIDE SEQUENCE [LARGE SCALE GENOMIC DNA]</scope>
    <source>
        <strain evidence="15 16">JHH-5317</strain>
    </source>
</reference>
<dbReference type="FunFam" id="3.40.50.620:FF:000111">
    <property type="entry name" value="Mitochondrial isoleucyl-tRNA synthetase"/>
    <property type="match status" value="1"/>
</dbReference>
<dbReference type="GO" id="GO:0004822">
    <property type="term" value="F:isoleucine-tRNA ligase activity"/>
    <property type="evidence" value="ECO:0007669"/>
    <property type="project" value="UniProtKB-EC"/>
</dbReference>
<comment type="similarity">
    <text evidence="2 12">Belongs to the class-I aminoacyl-tRNA synthetase family.</text>
</comment>
<dbReference type="GO" id="GO:0000049">
    <property type="term" value="F:tRNA binding"/>
    <property type="evidence" value="ECO:0007669"/>
    <property type="project" value="InterPro"/>
</dbReference>
<dbReference type="EC" id="6.1.1.5" evidence="3"/>
<dbReference type="InParanoid" id="A0A2N3N776"/>
<dbReference type="EMBL" id="NLAX01000697">
    <property type="protein sequence ID" value="PKS08286.1"/>
    <property type="molecule type" value="Genomic_DNA"/>
</dbReference>
<dbReference type="Gene3D" id="3.40.50.620">
    <property type="entry name" value="HUPs"/>
    <property type="match status" value="2"/>
</dbReference>
<keyword evidence="4 12" id="KW-0436">Ligase</keyword>
<dbReference type="GO" id="GO:0002161">
    <property type="term" value="F:aminoacyl-tRNA deacylase activity"/>
    <property type="evidence" value="ECO:0007669"/>
    <property type="project" value="InterPro"/>
</dbReference>
<comment type="subcellular location">
    <subcellularLocation>
        <location evidence="1">Mitochondrion</location>
    </subcellularLocation>
</comment>
<evidence type="ECO:0000259" key="14">
    <source>
        <dbReference type="Pfam" id="PF08264"/>
    </source>
</evidence>
<dbReference type="PRINTS" id="PR00984">
    <property type="entry name" value="TRNASYNTHILE"/>
</dbReference>
<evidence type="ECO:0000256" key="4">
    <source>
        <dbReference type="ARBA" id="ARBA00022598"/>
    </source>
</evidence>
<comment type="caution">
    <text evidence="15">The sequence shown here is derived from an EMBL/GenBank/DDBJ whole genome shotgun (WGS) entry which is preliminary data.</text>
</comment>
<dbReference type="InterPro" id="IPR033708">
    <property type="entry name" value="Anticodon_Ile_BEm"/>
</dbReference>
<dbReference type="Gene3D" id="3.90.740.10">
    <property type="entry name" value="Valyl/Leucyl/Isoleucyl-tRNA synthetase, editing domain"/>
    <property type="match status" value="1"/>
</dbReference>
<feature type="domain" description="Aminoacyl-tRNA synthetase class Ia" evidence="13">
    <location>
        <begin position="34"/>
        <end position="665"/>
    </location>
</feature>
<sequence length="949" mass="105998">MLKSWSSTLRLPKSTFPPRPLPKLRDQYLKRCTDELYKWQAANRPADKPFVLHDGPPYANGELHVGHALNKILKDMILRVKVQQGYRVTYRPGWDCHGLPIELKALGAAGAKNLTASEIRASARKLASDTVLKQMAGFKSYAVMSDWDARWTTMDAEFEIQQLRLFQRLVRQGLIYRKHKPVYWSPSSGSALAEAELEYNENHISWSAFVKFPIVGDWASLLELDNSIKHVYAVVWTTTPWTLPSNRAIGIHDDLEYSIVRHGQDALIIASTRLEVVESWSDEPLDILVPSIKGSVIKRLQYSNPLRGSAVKSSPIIHADLVSATSGTGMVHMAPAHGFEDYEACSALGLDLSSPITDDGYFTAEAYPDDPERLTSAPSILEGGGKAVLDILGDHVLHVHKYKHKYPYDWRTKKPVVIRATAQWFADVDSIKGEALSAIEKVKFIPAAGRTRLESFVQGRSEWCISRQRAWGVPIPVLYDHEGNAICTDEVIEHIISTIETRGIDAWFSDSPDEAAWIAPSLVGEFRRGMDTMDVWFDSGTSWSQTEGQADVYLEGSDQHRGWFQSSLLTWVAASRDKNLPLNDGTAPFKTLITHGFTLDTEGKKMSKSLGNMILPAQVMDGSLLPPIKVKGKAAKNMPPTFNALGADMLRLWTASSEYTRDVAIGESVLKTIQTALIKYRTIMKMLLGSMHQSARTSSLTTVDHIALVHLKDVMQEVSTAYNNHEFYRAFSALNNWVSTDLSAFYLETLKDRLYCGDGGGVLEPLFFGFSRMLSPMTPMLVEEAWDNRPGWMKADESLVHPLRQLYHEPLYPPSRFAMNEEELRKDIPVIISTHAAVKCALESARMAKALGSSLQSSVIISVPEGDVAAVLRKHVAELDSMFVVSSVDINVAVPEAPWVYEETFGVNGVQGKAYVLPPKQHKCGRCWRYLAEKEDSLCVRCDEVVQNM</sequence>
<dbReference type="InterPro" id="IPR009008">
    <property type="entry name" value="Val/Leu/Ile-tRNA-synth_edit"/>
</dbReference>
<dbReference type="PANTHER" id="PTHR42765:SF1">
    <property type="entry name" value="ISOLEUCINE--TRNA LIGASE, MITOCHONDRIAL"/>
    <property type="match status" value="1"/>
</dbReference>
<dbReference type="AlphaFoldDB" id="A0A2N3N776"/>
<organism evidence="15 16">
    <name type="scientific">Lomentospora prolificans</name>
    <dbReference type="NCBI Taxonomy" id="41688"/>
    <lineage>
        <taxon>Eukaryota</taxon>
        <taxon>Fungi</taxon>
        <taxon>Dikarya</taxon>
        <taxon>Ascomycota</taxon>
        <taxon>Pezizomycotina</taxon>
        <taxon>Sordariomycetes</taxon>
        <taxon>Hypocreomycetidae</taxon>
        <taxon>Microascales</taxon>
        <taxon>Microascaceae</taxon>
        <taxon>Lomentospora</taxon>
    </lineage>
</organism>
<keyword evidence="5 12" id="KW-0547">Nucleotide-binding</keyword>
<keyword evidence="8 12" id="KW-0030">Aminoacyl-tRNA synthetase</keyword>
<dbReference type="VEuPathDB" id="FungiDB:jhhlp_005230"/>
<dbReference type="InterPro" id="IPR009080">
    <property type="entry name" value="tRNAsynth_Ia_anticodon-bd"/>
</dbReference>
<dbReference type="InterPro" id="IPR002301">
    <property type="entry name" value="Ile-tRNA-ligase"/>
</dbReference>
<dbReference type="OrthoDB" id="10264412at2759"/>
<evidence type="ECO:0000256" key="7">
    <source>
        <dbReference type="ARBA" id="ARBA00022917"/>
    </source>
</evidence>
<dbReference type="Gene3D" id="1.10.730.20">
    <property type="match status" value="1"/>
</dbReference>
<evidence type="ECO:0000256" key="11">
    <source>
        <dbReference type="ARBA" id="ARBA00068280"/>
    </source>
</evidence>
<comment type="catalytic activity">
    <reaction evidence="10">
        <text>tRNA(Ile) + L-isoleucine + ATP = L-isoleucyl-tRNA(Ile) + AMP + diphosphate</text>
        <dbReference type="Rhea" id="RHEA:11060"/>
        <dbReference type="Rhea" id="RHEA-COMP:9666"/>
        <dbReference type="Rhea" id="RHEA-COMP:9695"/>
        <dbReference type="ChEBI" id="CHEBI:30616"/>
        <dbReference type="ChEBI" id="CHEBI:33019"/>
        <dbReference type="ChEBI" id="CHEBI:58045"/>
        <dbReference type="ChEBI" id="CHEBI:78442"/>
        <dbReference type="ChEBI" id="CHEBI:78528"/>
        <dbReference type="ChEBI" id="CHEBI:456215"/>
        <dbReference type="EC" id="6.1.1.5"/>
    </reaction>
</comment>
<keyword evidence="16" id="KW-1185">Reference proteome</keyword>
<dbReference type="InterPro" id="IPR001412">
    <property type="entry name" value="aa-tRNA-synth_I_CS"/>
</dbReference>
<dbReference type="Pfam" id="PF08264">
    <property type="entry name" value="Anticodon_1"/>
    <property type="match status" value="1"/>
</dbReference>
<dbReference type="GO" id="GO:0006428">
    <property type="term" value="P:isoleucyl-tRNA aminoacylation"/>
    <property type="evidence" value="ECO:0007669"/>
    <property type="project" value="InterPro"/>
</dbReference>
<name>A0A2N3N776_9PEZI</name>
<dbReference type="SUPFAM" id="SSF52374">
    <property type="entry name" value="Nucleotidylyl transferase"/>
    <property type="match status" value="1"/>
</dbReference>
<dbReference type="CDD" id="cd07960">
    <property type="entry name" value="Anticodon_Ia_Ile_BEm"/>
    <property type="match status" value="1"/>
</dbReference>
<keyword evidence="7 12" id="KW-0648">Protein biosynthesis</keyword>
<dbReference type="GO" id="GO:0005524">
    <property type="term" value="F:ATP binding"/>
    <property type="evidence" value="ECO:0007669"/>
    <property type="project" value="UniProtKB-KW"/>
</dbReference>
<evidence type="ECO:0000256" key="1">
    <source>
        <dbReference type="ARBA" id="ARBA00004173"/>
    </source>
</evidence>
<dbReference type="Gene3D" id="1.10.10.830">
    <property type="entry name" value="Ile-tRNA synthetase CP2 domain-like"/>
    <property type="match status" value="1"/>
</dbReference>
<proteinExistence type="inferred from homology"/>
<gene>
    <name evidence="15" type="ORF">jhhlp_005230</name>
</gene>
<dbReference type="STRING" id="41688.A0A2N3N776"/>